<keyword evidence="7" id="KW-0238">DNA-binding</keyword>
<feature type="compositionally biased region" description="Pro residues" evidence="11">
    <location>
        <begin position="339"/>
        <end position="353"/>
    </location>
</feature>
<evidence type="ECO:0000259" key="12">
    <source>
        <dbReference type="PROSITE" id="PS50888"/>
    </source>
</evidence>
<dbReference type="AlphaFoldDB" id="A0AAJ6YGW8"/>
<keyword evidence="8" id="KW-0472">Membrane</keyword>
<evidence type="ECO:0000256" key="6">
    <source>
        <dbReference type="ARBA" id="ARBA00023015"/>
    </source>
</evidence>
<dbReference type="GeneID" id="105362182"/>
<keyword evidence="3" id="KW-0812">Transmembrane</keyword>
<dbReference type="PROSITE" id="PS50888">
    <property type="entry name" value="BHLH"/>
    <property type="match status" value="1"/>
</dbReference>
<feature type="region of interest" description="Disordered" evidence="11">
    <location>
        <begin position="325"/>
        <end position="359"/>
    </location>
</feature>
<organism evidence="13 14">
    <name type="scientific">Ceratosolen solmsi marchali</name>
    <dbReference type="NCBI Taxonomy" id="326594"/>
    <lineage>
        <taxon>Eukaryota</taxon>
        <taxon>Metazoa</taxon>
        <taxon>Ecdysozoa</taxon>
        <taxon>Arthropoda</taxon>
        <taxon>Hexapoda</taxon>
        <taxon>Insecta</taxon>
        <taxon>Pterygota</taxon>
        <taxon>Neoptera</taxon>
        <taxon>Endopterygota</taxon>
        <taxon>Hymenoptera</taxon>
        <taxon>Apocrita</taxon>
        <taxon>Proctotrupomorpha</taxon>
        <taxon>Chalcidoidea</taxon>
        <taxon>Agaonidae</taxon>
        <taxon>Agaoninae</taxon>
        <taxon>Ceratosolen</taxon>
    </lineage>
</organism>
<dbReference type="InterPro" id="IPR036638">
    <property type="entry name" value="HLH_DNA-bd_sf"/>
</dbReference>
<evidence type="ECO:0000313" key="14">
    <source>
        <dbReference type="RefSeq" id="XP_011497844.1"/>
    </source>
</evidence>
<dbReference type="Gene3D" id="4.10.280.10">
    <property type="entry name" value="Helix-loop-helix DNA-binding domain"/>
    <property type="match status" value="1"/>
</dbReference>
<feature type="domain" description="BHLH" evidence="12">
    <location>
        <begin position="244"/>
        <end position="294"/>
    </location>
</feature>
<sequence>MNNSNTWTSVQDGDLSSFSAGDNFNLNDMTGFDDLLTNCENELLNNESLFGDENLLSEFDDSSLPLGGDLKLNFLNSNSIEMKLDRVFHDVETVKPNVTLLSVPAQQLHCQNQVNTTVPLQQRTERIAPVPVQAQTNVFSPQFTISPNVNFNIPSPVVTLAPVATQQRQLLLPAKLIKSEPLIYSGKSQTINTAPVQHQIHTLVNTGNGTVLATGIPLVLDTDKVQINRINTNTHVTVPKVKEVKRSAHNAIERRYRTSINDKIIELKNIVVGVDAKLNKSAILRKTIDYIRYLQNSNAKLKTENMTLKMSAQRQTIREHLVCGELTPPRSDSSEPSLSPAPAPLSPPSPPTPVVKEEPDLTHNMRKPAVVSTSNGIPDHTRVSLCAFLFIFLAFNPLGFFMNNITRFNYDYTSNIEGRTILQFTDPLDMESTVWSNMALWFINSTLLAFGLCRLLLYGDPVLPADSKVSVELHRWRRQAEFNMSKDDYEQAYRDLSQCLRYFSRQLPVMRMDVFLVTLWQIFRQVMHRLYIGRLVTYLGNKFGEQSRRHLAEISAMEMAIVYQQVLCLKLSRGSKDPMVFIALSAVNYAEAAGETMPKSMLAEIYVDAALCFKQPLFPFIHKFYLNKARTLLASCVVPQKLKWIANDDGMRFLVSQKWIYGLREESDFTVQNNKSDPLSYAARAYREHLISQGLRLLAGTVGDTHTSGLLDIARKIIASAQIDLCICNEENIGLTKVEDEVGLWWGAAMCMSANFRLGEEDSDIWNIIEGKFPFEKNLQLGNVNSLPHAILLLLQSARCPSKRTTMRLIDQASTFLEHSTVYSNCKQQSSQNVLLTQLWVCDWLLEIRTTLWEELKGDIEKPAIISTLVGFQRDLARMRQLCQHITSVLPRVFLYEATARIMAGATPVKTQILLERSLHHRNSRSSIICGKDRSHEQGNGEREHAAALCLACRYLPVLLLASPGERAGMLAEAAKTLERIGDKKRLQECYELIKQLSPTISSN</sequence>
<evidence type="ECO:0000256" key="4">
    <source>
        <dbReference type="ARBA" id="ARBA00022824"/>
    </source>
</evidence>
<evidence type="ECO:0000256" key="10">
    <source>
        <dbReference type="ARBA" id="ARBA00023242"/>
    </source>
</evidence>
<keyword evidence="13" id="KW-1185">Reference proteome</keyword>
<evidence type="ECO:0000256" key="5">
    <source>
        <dbReference type="ARBA" id="ARBA00022989"/>
    </source>
</evidence>
<dbReference type="GO" id="GO:0046983">
    <property type="term" value="F:protein dimerization activity"/>
    <property type="evidence" value="ECO:0007669"/>
    <property type="project" value="InterPro"/>
</dbReference>
<evidence type="ECO:0000256" key="8">
    <source>
        <dbReference type="ARBA" id="ARBA00023136"/>
    </source>
</evidence>
<evidence type="ECO:0000313" key="13">
    <source>
        <dbReference type="Proteomes" id="UP000695007"/>
    </source>
</evidence>
<accession>A0AAJ6YGW8</accession>
<evidence type="ECO:0000256" key="7">
    <source>
        <dbReference type="ARBA" id="ARBA00023125"/>
    </source>
</evidence>
<keyword evidence="4" id="KW-0256">Endoplasmic reticulum</keyword>
<dbReference type="PANTHER" id="PTHR46062">
    <property type="entry name" value="STEROL REGULATORY ELEMENT-BINDING PROTEIN"/>
    <property type="match status" value="1"/>
</dbReference>
<evidence type="ECO:0000256" key="11">
    <source>
        <dbReference type="SAM" id="MobiDB-lite"/>
    </source>
</evidence>
<dbReference type="GO" id="GO:0000978">
    <property type="term" value="F:RNA polymerase II cis-regulatory region sequence-specific DNA binding"/>
    <property type="evidence" value="ECO:0007669"/>
    <property type="project" value="TreeGrafter"/>
</dbReference>
<dbReference type="Proteomes" id="UP000695007">
    <property type="component" value="Unplaced"/>
</dbReference>
<dbReference type="InterPro" id="IPR011598">
    <property type="entry name" value="bHLH_dom"/>
</dbReference>
<keyword evidence="9" id="KW-0804">Transcription</keyword>
<protein>
    <submittedName>
        <fullName evidence="14">Sterol regulatory element-binding protein 1</fullName>
    </submittedName>
</protein>
<keyword evidence="10" id="KW-0539">Nucleus</keyword>
<evidence type="ECO:0000256" key="3">
    <source>
        <dbReference type="ARBA" id="ARBA00022692"/>
    </source>
</evidence>
<dbReference type="CTD" id="40155"/>
<dbReference type="Pfam" id="PF00010">
    <property type="entry name" value="HLH"/>
    <property type="match status" value="1"/>
</dbReference>
<reference evidence="14" key="1">
    <citation type="submission" date="2025-08" db="UniProtKB">
        <authorList>
            <consortium name="RefSeq"/>
        </authorList>
    </citation>
    <scope>IDENTIFICATION</scope>
</reference>
<dbReference type="GO" id="GO:0000981">
    <property type="term" value="F:DNA-binding transcription factor activity, RNA polymerase II-specific"/>
    <property type="evidence" value="ECO:0007669"/>
    <property type="project" value="TreeGrafter"/>
</dbReference>
<dbReference type="KEGG" id="csol:105362182"/>
<dbReference type="CDD" id="cd11394">
    <property type="entry name" value="bHLHzip_SREBP"/>
    <property type="match status" value="1"/>
</dbReference>
<keyword evidence="5" id="KW-1133">Transmembrane helix</keyword>
<dbReference type="GO" id="GO:0005789">
    <property type="term" value="C:endoplasmic reticulum membrane"/>
    <property type="evidence" value="ECO:0007669"/>
    <property type="project" value="UniProtKB-SubCell"/>
</dbReference>
<comment type="subcellular location">
    <subcellularLocation>
        <location evidence="2">Endoplasmic reticulum membrane</location>
        <topology evidence="2">Multi-pass membrane protein</topology>
    </subcellularLocation>
    <subcellularLocation>
        <location evidence="1">Nucleus</location>
    </subcellularLocation>
</comment>
<dbReference type="SUPFAM" id="SSF47459">
    <property type="entry name" value="HLH, helix-loop-helix DNA-binding domain"/>
    <property type="match status" value="1"/>
</dbReference>
<evidence type="ECO:0000256" key="9">
    <source>
        <dbReference type="ARBA" id="ARBA00023163"/>
    </source>
</evidence>
<dbReference type="PANTHER" id="PTHR46062:SF1">
    <property type="entry name" value="LP12374P"/>
    <property type="match status" value="1"/>
</dbReference>
<gene>
    <name evidence="14" type="primary">LOC105362182</name>
</gene>
<dbReference type="GO" id="GO:0005634">
    <property type="term" value="C:nucleus"/>
    <property type="evidence" value="ECO:0007669"/>
    <property type="project" value="UniProtKB-SubCell"/>
</dbReference>
<evidence type="ECO:0000256" key="2">
    <source>
        <dbReference type="ARBA" id="ARBA00004477"/>
    </source>
</evidence>
<keyword evidence="6" id="KW-0805">Transcription regulation</keyword>
<dbReference type="RefSeq" id="XP_011497844.1">
    <property type="nucleotide sequence ID" value="XM_011499542.1"/>
</dbReference>
<dbReference type="FunFam" id="4.10.280.10:FF:000098">
    <property type="entry name" value="Sterol regulatory element-binding protein"/>
    <property type="match status" value="1"/>
</dbReference>
<proteinExistence type="predicted"/>
<dbReference type="SMART" id="SM00353">
    <property type="entry name" value="HLH"/>
    <property type="match status" value="1"/>
</dbReference>
<name>A0AAJ6YGW8_9HYME</name>
<feature type="compositionally biased region" description="Low complexity" evidence="11">
    <location>
        <begin position="328"/>
        <end position="338"/>
    </location>
</feature>
<evidence type="ECO:0000256" key="1">
    <source>
        <dbReference type="ARBA" id="ARBA00004123"/>
    </source>
</evidence>